<comment type="subcellular location">
    <subcellularLocation>
        <location evidence="1">Golgi apparatus</location>
    </subcellularLocation>
</comment>
<sequence>MWEGTMKLRLRGVLVVCGALSFCAICLTFSRLPIAHERRRPFLPNGHDVKRTFSVDSGEFAHIFTFRKRLNKSNYSSDNISPEMAKRAMEVKANDTNEDLKYQSDSFNNDNLNDTNLRNQRPNLVGSYVKNSQLNLTSELVDRMLNKLQTSNGLKFNFEKTRNVPYRNFLKLQSKRIRRRGMGLPIYENYNGGPVLANWERFHKGIHQFGLYDGDDPAVNGIMDDMANQQIVDIEQKEGGTQLKLIVTFSDEGQALFKPMRHPRDQETLPNHFYFVDFERHNAEIAAFHLDRILGFYRVPPTVGREVNLTHEIKRLAEPSLKKTFFISPANNVCFHGTCSYYCDTSHAVCGRPATLEASLATFLPPERIAPRKTWRNPWKRSYSKHRKAYWESFDDLCGRVQEKEPYTSGRRLLDLIDMHVFDFLTGNMDRHHYETFTDFGNETFLLHLDNGRAFGRSGHDEISILAPLYQCCMIRYSTFLKFVKLYLGPEPLSVLMRTSMARDPIQPILTESHIRALDRRVIRVLSTIHDCMQDNPYTDVIIDDFF</sequence>
<comment type="similarity">
    <text evidence="2">Belongs to the FAM20 family.</text>
</comment>
<name>A0ABY7DFY6_MYAAR</name>
<dbReference type="PANTHER" id="PTHR12450">
    <property type="entry name" value="DENTIN MATRIX PROTEIN 4 PROTEIN FAM20"/>
    <property type="match status" value="1"/>
</dbReference>
<protein>
    <submittedName>
        <fullName evidence="8">FA20C-like protein</fullName>
    </submittedName>
</protein>
<keyword evidence="5" id="KW-0325">Glycoprotein</keyword>
<dbReference type="CDD" id="cd10314">
    <property type="entry name" value="FAM20_C"/>
    <property type="match status" value="1"/>
</dbReference>
<evidence type="ECO:0000256" key="5">
    <source>
        <dbReference type="ARBA" id="ARBA00023180"/>
    </source>
</evidence>
<reference evidence="8" key="1">
    <citation type="submission" date="2022-11" db="EMBL/GenBank/DDBJ databases">
        <title>Centuries of genome instability and evolution in soft-shell clam transmissible cancer (bioRxiv).</title>
        <authorList>
            <person name="Hart S.F.M."/>
            <person name="Yonemitsu M.A."/>
            <person name="Giersch R.M."/>
            <person name="Beal B.F."/>
            <person name="Arriagada G."/>
            <person name="Davis B.W."/>
            <person name="Ostrander E.A."/>
            <person name="Goff S.P."/>
            <person name="Metzger M.J."/>
        </authorList>
    </citation>
    <scope>NUCLEOTIDE SEQUENCE</scope>
    <source>
        <strain evidence="8">MELC-2E11</strain>
        <tissue evidence="8">Siphon/mantle</tissue>
    </source>
</reference>
<dbReference type="Proteomes" id="UP001164746">
    <property type="component" value="Chromosome 2"/>
</dbReference>
<keyword evidence="4" id="KW-1015">Disulfide bond</keyword>
<keyword evidence="6" id="KW-0472">Membrane</keyword>
<feature type="transmembrane region" description="Helical" evidence="6">
    <location>
        <begin position="12"/>
        <end position="32"/>
    </location>
</feature>
<evidence type="ECO:0000256" key="2">
    <source>
        <dbReference type="ARBA" id="ARBA00006557"/>
    </source>
</evidence>
<dbReference type="InterPro" id="IPR009581">
    <property type="entry name" value="FAM20_C"/>
</dbReference>
<evidence type="ECO:0000256" key="1">
    <source>
        <dbReference type="ARBA" id="ARBA00004555"/>
    </source>
</evidence>
<keyword evidence="9" id="KW-1185">Reference proteome</keyword>
<proteinExistence type="inferred from homology"/>
<feature type="domain" description="FAM20 C-terminal" evidence="7">
    <location>
        <begin position="325"/>
        <end position="541"/>
    </location>
</feature>
<evidence type="ECO:0000313" key="9">
    <source>
        <dbReference type="Proteomes" id="UP001164746"/>
    </source>
</evidence>
<evidence type="ECO:0000313" key="8">
    <source>
        <dbReference type="EMBL" id="WAQ96577.1"/>
    </source>
</evidence>
<keyword evidence="6" id="KW-0812">Transmembrane</keyword>
<keyword evidence="3" id="KW-0333">Golgi apparatus</keyword>
<evidence type="ECO:0000256" key="6">
    <source>
        <dbReference type="SAM" id="Phobius"/>
    </source>
</evidence>
<evidence type="ECO:0000256" key="4">
    <source>
        <dbReference type="ARBA" id="ARBA00023157"/>
    </source>
</evidence>
<dbReference type="EMBL" id="CP111013">
    <property type="protein sequence ID" value="WAQ96577.1"/>
    <property type="molecule type" value="Genomic_DNA"/>
</dbReference>
<dbReference type="Pfam" id="PF06702">
    <property type="entry name" value="Fam20C"/>
    <property type="match status" value="1"/>
</dbReference>
<dbReference type="InterPro" id="IPR024869">
    <property type="entry name" value="FAM20"/>
</dbReference>
<dbReference type="PANTHER" id="PTHR12450:SF22">
    <property type="entry name" value="EXTRACELLULAR SERINE_THREONINE PROTEIN CG31145"/>
    <property type="match status" value="1"/>
</dbReference>
<keyword evidence="6" id="KW-1133">Transmembrane helix</keyword>
<evidence type="ECO:0000259" key="7">
    <source>
        <dbReference type="Pfam" id="PF06702"/>
    </source>
</evidence>
<accession>A0ABY7DFY6</accession>
<evidence type="ECO:0000256" key="3">
    <source>
        <dbReference type="ARBA" id="ARBA00023034"/>
    </source>
</evidence>
<organism evidence="8 9">
    <name type="scientific">Mya arenaria</name>
    <name type="common">Soft-shell clam</name>
    <dbReference type="NCBI Taxonomy" id="6604"/>
    <lineage>
        <taxon>Eukaryota</taxon>
        <taxon>Metazoa</taxon>
        <taxon>Spiralia</taxon>
        <taxon>Lophotrochozoa</taxon>
        <taxon>Mollusca</taxon>
        <taxon>Bivalvia</taxon>
        <taxon>Autobranchia</taxon>
        <taxon>Heteroconchia</taxon>
        <taxon>Euheterodonta</taxon>
        <taxon>Imparidentia</taxon>
        <taxon>Neoheterodontei</taxon>
        <taxon>Myida</taxon>
        <taxon>Myoidea</taxon>
        <taxon>Myidae</taxon>
        <taxon>Mya</taxon>
    </lineage>
</organism>
<gene>
    <name evidence="8" type="ORF">MAR_029267</name>
</gene>